<dbReference type="RefSeq" id="WP_103126180.1">
    <property type="nucleotide sequence ID" value="NZ_DF978436.1"/>
</dbReference>
<reference evidence="3" key="1">
    <citation type="journal article" date="2018" name="Genome Announc.">
        <title>Draft Genome Sequence of the Nitrogen-Fixing and Hormogonia-Inducing Cyanobacterium Nostoc cycadae Strain WK-1, Isolated from the Coralloid Roots of Cycas revoluta.</title>
        <authorList>
            <person name="Kanesaki Y."/>
            <person name="Hirose M."/>
            <person name="Hirose Y."/>
            <person name="Fujisawa T."/>
            <person name="Nakamura Y."/>
            <person name="Watanabe S."/>
            <person name="Matsunaga S."/>
            <person name="Uchida H."/>
            <person name="Murakami A."/>
        </authorList>
    </citation>
    <scope>NUCLEOTIDE SEQUENCE [LARGE SCALE GENOMIC DNA]</scope>
    <source>
        <strain evidence="3">WK-1</strain>
    </source>
</reference>
<accession>A0A2H6LMT0</accession>
<keyword evidence="3" id="KW-1185">Reference proteome</keyword>
<gene>
    <name evidence="2" type="ORF">NCWK1_4242</name>
</gene>
<evidence type="ECO:0000313" key="2">
    <source>
        <dbReference type="EMBL" id="GBE94466.1"/>
    </source>
</evidence>
<evidence type="ECO:0000256" key="1">
    <source>
        <dbReference type="SAM" id="SignalP"/>
    </source>
</evidence>
<comment type="caution">
    <text evidence="2">The sequence shown here is derived from an EMBL/GenBank/DDBJ whole genome shotgun (WGS) entry which is preliminary data.</text>
</comment>
<feature type="chain" id="PRO_5014159457" evidence="1">
    <location>
        <begin position="18"/>
        <end position="123"/>
    </location>
</feature>
<evidence type="ECO:0000313" key="3">
    <source>
        <dbReference type="Proteomes" id="UP000236527"/>
    </source>
</evidence>
<name>A0A2H6LMT0_9NOSO</name>
<protein>
    <submittedName>
        <fullName evidence="2">Uncharacterized protein</fullName>
    </submittedName>
</protein>
<proteinExistence type="predicted"/>
<keyword evidence="1" id="KW-0732">Signal</keyword>
<dbReference type="AlphaFoldDB" id="A0A2H6LMT0"/>
<organism evidence="2 3">
    <name type="scientific">Nostoc cycadae WK-1</name>
    <dbReference type="NCBI Taxonomy" id="1861711"/>
    <lineage>
        <taxon>Bacteria</taxon>
        <taxon>Bacillati</taxon>
        <taxon>Cyanobacteriota</taxon>
        <taxon>Cyanophyceae</taxon>
        <taxon>Nostocales</taxon>
        <taxon>Nostocaceae</taxon>
        <taxon>Nostoc</taxon>
    </lineage>
</organism>
<dbReference type="EMBL" id="BDGE01000078">
    <property type="protein sequence ID" value="GBE94466.1"/>
    <property type="molecule type" value="Genomic_DNA"/>
</dbReference>
<feature type="signal peptide" evidence="1">
    <location>
        <begin position="1"/>
        <end position="17"/>
    </location>
</feature>
<dbReference type="Proteomes" id="UP000236527">
    <property type="component" value="Unassembled WGS sequence"/>
</dbReference>
<sequence>MAESAISVILAALVAGAATTAGQAVKDAYQGLKELIKRKFDSDSTAKGILDKYEKNHKSYEGALKESLTELGADKDKEILEAAKKVNELNDPEGAATGKYNINISGGTQGVVGSNPGTVNMGK</sequence>